<evidence type="ECO:0000313" key="1">
    <source>
        <dbReference type="EMBL" id="MBD3864636.1"/>
    </source>
</evidence>
<evidence type="ECO:0000313" key="2">
    <source>
        <dbReference type="Proteomes" id="UP000627521"/>
    </source>
</evidence>
<protein>
    <recommendedName>
        <fullName evidence="3">YD repeat-containing protein</fullName>
    </recommendedName>
</protein>
<dbReference type="RefSeq" id="WP_191100598.1">
    <property type="nucleotide sequence ID" value="NZ_JACXXF010000009.1"/>
</dbReference>
<reference evidence="1 2" key="1">
    <citation type="submission" date="2020-09" db="EMBL/GenBank/DDBJ databases">
        <title>Bacillus nautilus sp. nov., Chryseoglobus crepusculi sp. nov, and Psychrobacter noctis sp. nov., isolated from deep-sea sponges from the equatorial Atlantic.</title>
        <authorList>
            <person name="Stennett H.L."/>
            <person name="Williams S.E."/>
        </authorList>
    </citation>
    <scope>NUCLEOTIDE SEQUENCE [LARGE SCALE GENOMIC DNA]</scope>
    <source>
        <strain evidence="1 2">28M-24</strain>
    </source>
</reference>
<proteinExistence type="predicted"/>
<keyword evidence="2" id="KW-1185">Reference proteome</keyword>
<organism evidence="1 2">
    <name type="scientific">Olleya marilimosa</name>
    <dbReference type="NCBI Taxonomy" id="272164"/>
    <lineage>
        <taxon>Bacteria</taxon>
        <taxon>Pseudomonadati</taxon>
        <taxon>Bacteroidota</taxon>
        <taxon>Flavobacteriia</taxon>
        <taxon>Flavobacteriales</taxon>
        <taxon>Flavobacteriaceae</taxon>
    </lineage>
</organism>
<sequence length="308" mass="34162">MKKIIILLVTLSFLTSCQNEPLEGFTFDDTITGEPDPTDGSDSNDLQLSNYTWDVDTEVPFLGPITINTDFTFNANNKVSDLDVETVAFGFPIVANGTLTRDASGNIITVKNFEGSTQINQTNISYSSDNNVTQIAYDDFEDDTEDYTYNFTTSGNVTTKTQAGNPVETQYKTDASGRLIEKISFEDGISIQQEFLTYDDNGNCISVLSSGENNNSTTYGYDNFINPLKNGFSDQYWLAILDDDYTEEAGPTIVQFHSTNNWNSVTADGNTVTFMMTYNTANRITSRNGVFSLDGISLVQEETFNYTN</sequence>
<gene>
    <name evidence="1" type="ORF">IEG06_14360</name>
</gene>
<comment type="caution">
    <text evidence="1">The sequence shown here is derived from an EMBL/GenBank/DDBJ whole genome shotgun (WGS) entry which is preliminary data.</text>
</comment>
<name>A0ABR8LWU4_9FLAO</name>
<dbReference type="Gene3D" id="2.180.10.10">
    <property type="entry name" value="RHS repeat-associated core"/>
    <property type="match status" value="1"/>
</dbReference>
<evidence type="ECO:0008006" key="3">
    <source>
        <dbReference type="Google" id="ProtNLM"/>
    </source>
</evidence>
<dbReference type="EMBL" id="JACXXH010000009">
    <property type="protein sequence ID" value="MBD3864636.1"/>
    <property type="molecule type" value="Genomic_DNA"/>
</dbReference>
<dbReference type="Proteomes" id="UP000627521">
    <property type="component" value="Unassembled WGS sequence"/>
</dbReference>
<dbReference type="PROSITE" id="PS51257">
    <property type="entry name" value="PROKAR_LIPOPROTEIN"/>
    <property type="match status" value="1"/>
</dbReference>
<accession>A0ABR8LWU4</accession>